<accession>A0A7D5L867</accession>
<dbReference type="GO" id="GO:0005886">
    <property type="term" value="C:plasma membrane"/>
    <property type="evidence" value="ECO:0007669"/>
    <property type="project" value="UniProtKB-SubCell"/>
</dbReference>
<keyword evidence="3" id="KW-0813">Transport</keyword>
<dbReference type="OrthoDB" id="11402at2157"/>
<dbReference type="NCBIfam" id="TIGR00974">
    <property type="entry name" value="3a0107s02c"/>
    <property type="match status" value="1"/>
</dbReference>
<dbReference type="Proteomes" id="UP000509626">
    <property type="component" value="Chromosome"/>
</dbReference>
<name>A0A7D5L867_9EURY</name>
<feature type="transmembrane region" description="Helical" evidence="8">
    <location>
        <begin position="153"/>
        <end position="174"/>
    </location>
</feature>
<comment type="similarity">
    <text evidence="2 8">Belongs to the binding-protein-dependent transport system permease family. CysTW subfamily.</text>
</comment>
<feature type="transmembrane region" description="Helical" evidence="8">
    <location>
        <begin position="317"/>
        <end position="342"/>
    </location>
</feature>
<feature type="transmembrane region" description="Helical" evidence="8">
    <location>
        <begin position="63"/>
        <end position="84"/>
    </location>
</feature>
<dbReference type="Pfam" id="PF00528">
    <property type="entry name" value="BPD_transp_1"/>
    <property type="match status" value="1"/>
</dbReference>
<dbReference type="KEGG" id="halu:HUG12_01055"/>
<feature type="transmembrane region" description="Helical" evidence="8">
    <location>
        <begin position="363"/>
        <end position="386"/>
    </location>
</feature>
<evidence type="ECO:0000256" key="1">
    <source>
        <dbReference type="ARBA" id="ARBA00004651"/>
    </source>
</evidence>
<dbReference type="GO" id="GO:0005315">
    <property type="term" value="F:phosphate transmembrane transporter activity"/>
    <property type="evidence" value="ECO:0007669"/>
    <property type="project" value="InterPro"/>
</dbReference>
<dbReference type="SUPFAM" id="SSF161098">
    <property type="entry name" value="MetI-like"/>
    <property type="match status" value="1"/>
</dbReference>
<evidence type="ECO:0000256" key="6">
    <source>
        <dbReference type="ARBA" id="ARBA00022989"/>
    </source>
</evidence>
<dbReference type="InterPro" id="IPR000515">
    <property type="entry name" value="MetI-like"/>
</dbReference>
<dbReference type="GeneID" id="56036004"/>
<dbReference type="PANTHER" id="PTHR43470">
    <property type="entry name" value="PHOSPHATE TRANSPORT SYSTEM PERMEASE PROTEIN PSTA-RELATED"/>
    <property type="match status" value="1"/>
</dbReference>
<evidence type="ECO:0000256" key="3">
    <source>
        <dbReference type="ARBA" id="ARBA00022448"/>
    </source>
</evidence>
<comment type="caution">
    <text evidence="8">Lacks conserved residue(s) required for the propagation of feature annotation.</text>
</comment>
<evidence type="ECO:0000256" key="5">
    <source>
        <dbReference type="ARBA" id="ARBA00022692"/>
    </source>
</evidence>
<evidence type="ECO:0000256" key="4">
    <source>
        <dbReference type="ARBA" id="ARBA00022475"/>
    </source>
</evidence>
<feature type="domain" description="ABC transmembrane type-1" evidence="9">
    <location>
        <begin position="317"/>
        <end position="529"/>
    </location>
</feature>
<feature type="transmembrane region" description="Helical" evidence="8">
    <location>
        <begin position="392"/>
        <end position="412"/>
    </location>
</feature>
<keyword evidence="5 8" id="KW-0812">Transmembrane</keyword>
<feature type="transmembrane region" description="Helical" evidence="8">
    <location>
        <begin position="93"/>
        <end position="116"/>
    </location>
</feature>
<evidence type="ECO:0000313" key="11">
    <source>
        <dbReference type="Proteomes" id="UP000509626"/>
    </source>
</evidence>
<dbReference type="CDD" id="cd06261">
    <property type="entry name" value="TM_PBP2"/>
    <property type="match status" value="1"/>
</dbReference>
<sequence length="540" mass="55786">MATERSRGGRHDSAPATESVSRLRGRLFEGVTLGATVFGLAAVAFLLAYVFNDALRPLSADPRWHAVFLSTTIAPSLALAWYYYDRDPAAGEVAYATLGVPVVGLLVGGWLAVLFVEVVTPAEWFAALAGLSVGAGAVLAHRRLRPGAALERLAVLGVGPAAGVVGATAVMRSLPVVPVGWMLLVASVTAPAALAFGRVVARRRDDGRGVEETLLASVLVASIGAVLSPIVGLTAGNWVLLATATLLPTGAYLEGVLRRGEGLSGLAFPVVVVGGAALGAVVVRSLGFAGPEPWLDWGFLTSPTSRTPADAGIYPPLVGSVLMLVVIVVSAFPVGVGAAIYLEEYAPASGRAGRFVDLVEINIGNLAGVPSVVYGLLGLALFIRGVGLESGIVVVGGLTVGLLVLPIVVISAQEAIRAVPESRRAASYGMGATKWQTTRNVVLPEALPGILTGTILALGRAIGETAPLLMIGAASSVRLAPSGFFAKFSAMPRQLFAWSSEIKPEFRFGVLAAGVVTLLVVLLVMNGTAILVRNRYQRSR</sequence>
<dbReference type="RefSeq" id="WP_179266999.1">
    <property type="nucleotide sequence ID" value="NZ_CP058579.1"/>
</dbReference>
<gene>
    <name evidence="10" type="primary">pstA</name>
    <name evidence="10" type="ORF">HUG12_01055</name>
</gene>
<proteinExistence type="inferred from homology"/>
<feature type="transmembrane region" description="Helical" evidence="8">
    <location>
        <begin position="266"/>
        <end position="287"/>
    </location>
</feature>
<feature type="transmembrane region" description="Helical" evidence="8">
    <location>
        <begin position="31"/>
        <end position="51"/>
    </location>
</feature>
<dbReference type="AlphaFoldDB" id="A0A7D5L867"/>
<keyword evidence="6 8" id="KW-1133">Transmembrane helix</keyword>
<feature type="transmembrane region" description="Helical" evidence="8">
    <location>
        <begin position="238"/>
        <end position="257"/>
    </location>
</feature>
<dbReference type="InterPro" id="IPR005672">
    <property type="entry name" value="Phosphate_PstA"/>
</dbReference>
<organism evidence="10 11">
    <name type="scientific">Halorarum salinum</name>
    <dbReference type="NCBI Taxonomy" id="2743089"/>
    <lineage>
        <taxon>Archaea</taxon>
        <taxon>Methanobacteriati</taxon>
        <taxon>Methanobacteriota</taxon>
        <taxon>Stenosarchaea group</taxon>
        <taxon>Halobacteria</taxon>
        <taxon>Halobacteriales</taxon>
        <taxon>Haloferacaceae</taxon>
        <taxon>Halorarum</taxon>
    </lineage>
</organism>
<reference evidence="10 11" key="1">
    <citation type="submission" date="2020-06" db="EMBL/GenBank/DDBJ databases">
        <title>NJ-3-1, isolated from saline soil.</title>
        <authorList>
            <person name="Cui H.L."/>
            <person name="Shi X."/>
        </authorList>
    </citation>
    <scope>NUCLEOTIDE SEQUENCE [LARGE SCALE GENOMIC DNA]</scope>
    <source>
        <strain evidence="10 11">NJ-3-1</strain>
    </source>
</reference>
<feature type="transmembrane region" description="Helical" evidence="8">
    <location>
        <begin position="213"/>
        <end position="232"/>
    </location>
</feature>
<feature type="transmembrane region" description="Helical" evidence="8">
    <location>
        <begin position="508"/>
        <end position="532"/>
    </location>
</feature>
<evidence type="ECO:0000259" key="9">
    <source>
        <dbReference type="PROSITE" id="PS50928"/>
    </source>
</evidence>
<evidence type="ECO:0000256" key="2">
    <source>
        <dbReference type="ARBA" id="ARBA00007069"/>
    </source>
</evidence>
<keyword evidence="7 8" id="KW-0472">Membrane</keyword>
<keyword evidence="11" id="KW-1185">Reference proteome</keyword>
<dbReference type="Gene3D" id="1.10.3720.10">
    <property type="entry name" value="MetI-like"/>
    <property type="match status" value="1"/>
</dbReference>
<dbReference type="InterPro" id="IPR035906">
    <property type="entry name" value="MetI-like_sf"/>
</dbReference>
<dbReference type="PROSITE" id="PS50928">
    <property type="entry name" value="ABC_TM1"/>
    <property type="match status" value="1"/>
</dbReference>
<evidence type="ECO:0000256" key="8">
    <source>
        <dbReference type="RuleBase" id="RU363043"/>
    </source>
</evidence>
<feature type="transmembrane region" description="Helical" evidence="8">
    <location>
        <begin position="122"/>
        <end position="141"/>
    </location>
</feature>
<keyword evidence="4 8" id="KW-1003">Cell membrane</keyword>
<dbReference type="PANTHER" id="PTHR43470:SF5">
    <property type="entry name" value="PHOSPHATE TRANSPORT SYSTEM PERMEASE PROTEIN PSTA"/>
    <property type="match status" value="1"/>
</dbReference>
<evidence type="ECO:0000313" key="10">
    <source>
        <dbReference type="EMBL" id="QLG60413.1"/>
    </source>
</evidence>
<dbReference type="EMBL" id="CP058579">
    <property type="protein sequence ID" value="QLG60413.1"/>
    <property type="molecule type" value="Genomic_DNA"/>
</dbReference>
<dbReference type="GO" id="GO:0035435">
    <property type="term" value="P:phosphate ion transmembrane transport"/>
    <property type="evidence" value="ECO:0007669"/>
    <property type="project" value="InterPro"/>
</dbReference>
<feature type="transmembrane region" description="Helical" evidence="8">
    <location>
        <begin position="180"/>
        <end position="201"/>
    </location>
</feature>
<protein>
    <recommendedName>
        <fullName evidence="8">Phosphate transport system permease protein PstA</fullName>
    </recommendedName>
</protein>
<comment type="subcellular location">
    <subcellularLocation>
        <location evidence="1 8">Cell membrane</location>
        <topology evidence="1 8">Multi-pass membrane protein</topology>
    </subcellularLocation>
</comment>
<evidence type="ECO:0000256" key="7">
    <source>
        <dbReference type="ARBA" id="ARBA00023136"/>
    </source>
</evidence>